<protein>
    <submittedName>
        <fullName evidence="2">Uncharacterized protein</fullName>
    </submittedName>
</protein>
<accession>A0ABR7QF30</accession>
<proteinExistence type="predicted"/>
<dbReference type="EMBL" id="JACGWS010000015">
    <property type="protein sequence ID" value="MBC8757028.1"/>
    <property type="molecule type" value="Genomic_DNA"/>
</dbReference>
<comment type="caution">
    <text evidence="2">The sequence shown here is derived from an EMBL/GenBank/DDBJ whole genome shotgun (WGS) entry which is preliminary data.</text>
</comment>
<gene>
    <name evidence="2" type="ORF">H2O64_20315</name>
</gene>
<evidence type="ECO:0000256" key="1">
    <source>
        <dbReference type="SAM" id="MobiDB-lite"/>
    </source>
</evidence>
<sequence length="51" mass="5975">MKKRNLKSLRLQKRVISNFQNQAIKGMWRDSGSGDTHPDYTCHPETCNKVR</sequence>
<feature type="compositionally biased region" description="Basic and acidic residues" evidence="1">
    <location>
        <begin position="36"/>
        <end position="51"/>
    </location>
</feature>
<feature type="region of interest" description="Disordered" evidence="1">
    <location>
        <begin position="29"/>
        <end position="51"/>
    </location>
</feature>
<evidence type="ECO:0000313" key="2">
    <source>
        <dbReference type="EMBL" id="MBC8757028.1"/>
    </source>
</evidence>
<keyword evidence="3" id="KW-1185">Reference proteome</keyword>
<dbReference type="Proteomes" id="UP000619238">
    <property type="component" value="Unassembled WGS sequence"/>
</dbReference>
<reference evidence="2 3" key="1">
    <citation type="submission" date="2020-07" db="EMBL/GenBank/DDBJ databases">
        <title>Description of Kordia aestuariivivens sp. nov., isolated from a tidal flat.</title>
        <authorList>
            <person name="Park S."/>
            <person name="Yoon J.-H."/>
        </authorList>
    </citation>
    <scope>NUCLEOTIDE SEQUENCE [LARGE SCALE GENOMIC DNA]</scope>
    <source>
        <strain evidence="2 3">YSTF-M3</strain>
    </source>
</reference>
<name>A0ABR7QF30_9FLAO</name>
<dbReference type="RefSeq" id="WP_187564068.1">
    <property type="nucleotide sequence ID" value="NZ_JACGWS010000015.1"/>
</dbReference>
<organism evidence="2 3">
    <name type="scientific">Kordia aestuariivivens</name>
    <dbReference type="NCBI Taxonomy" id="2759037"/>
    <lineage>
        <taxon>Bacteria</taxon>
        <taxon>Pseudomonadati</taxon>
        <taxon>Bacteroidota</taxon>
        <taxon>Flavobacteriia</taxon>
        <taxon>Flavobacteriales</taxon>
        <taxon>Flavobacteriaceae</taxon>
        <taxon>Kordia</taxon>
    </lineage>
</organism>
<evidence type="ECO:0000313" key="3">
    <source>
        <dbReference type="Proteomes" id="UP000619238"/>
    </source>
</evidence>